<gene>
    <name evidence="1" type="ORF">MILVUS5_LOCUS37835</name>
</gene>
<proteinExistence type="predicted"/>
<organism evidence="1 2">
    <name type="scientific">Trifolium pratense</name>
    <name type="common">Red clover</name>
    <dbReference type="NCBI Taxonomy" id="57577"/>
    <lineage>
        <taxon>Eukaryota</taxon>
        <taxon>Viridiplantae</taxon>
        <taxon>Streptophyta</taxon>
        <taxon>Embryophyta</taxon>
        <taxon>Tracheophyta</taxon>
        <taxon>Spermatophyta</taxon>
        <taxon>Magnoliopsida</taxon>
        <taxon>eudicotyledons</taxon>
        <taxon>Gunneridae</taxon>
        <taxon>Pentapetalae</taxon>
        <taxon>rosids</taxon>
        <taxon>fabids</taxon>
        <taxon>Fabales</taxon>
        <taxon>Fabaceae</taxon>
        <taxon>Papilionoideae</taxon>
        <taxon>50 kb inversion clade</taxon>
        <taxon>NPAAA clade</taxon>
        <taxon>Hologalegina</taxon>
        <taxon>IRL clade</taxon>
        <taxon>Trifolieae</taxon>
        <taxon>Trifolium</taxon>
    </lineage>
</organism>
<name>A0ACB0M294_TRIPR</name>
<protein>
    <submittedName>
        <fullName evidence="1">Uncharacterized protein</fullName>
    </submittedName>
</protein>
<comment type="caution">
    <text evidence="1">The sequence shown here is derived from an EMBL/GenBank/DDBJ whole genome shotgun (WGS) entry which is preliminary data.</text>
</comment>
<accession>A0ACB0M294</accession>
<reference evidence="1" key="1">
    <citation type="submission" date="2023-10" db="EMBL/GenBank/DDBJ databases">
        <authorList>
            <person name="Rodriguez Cubillos JULIANA M."/>
            <person name="De Vega J."/>
        </authorList>
    </citation>
    <scope>NUCLEOTIDE SEQUENCE</scope>
</reference>
<evidence type="ECO:0000313" key="2">
    <source>
        <dbReference type="Proteomes" id="UP001177021"/>
    </source>
</evidence>
<evidence type="ECO:0000313" key="1">
    <source>
        <dbReference type="EMBL" id="CAJ2674634.1"/>
    </source>
</evidence>
<dbReference type="Proteomes" id="UP001177021">
    <property type="component" value="Unassembled WGS sequence"/>
</dbReference>
<keyword evidence="2" id="KW-1185">Reference proteome</keyword>
<dbReference type="EMBL" id="CASHSV030000716">
    <property type="protein sequence ID" value="CAJ2674634.1"/>
    <property type="molecule type" value="Genomic_DNA"/>
</dbReference>
<sequence length="492" mass="56930">MDKEWTKLPRHWKEYRKGVKSFLDFAYTKGSPQGREISCPCAHCANGKWARRHVVRDHLIAAGFVEGYDVWVNHGECMPLPMEIDNDTTDQEDLHDDIGGLLYDTFRNVVEEEGSSEGPNEEARKFYNLINEAKQELYPGCEGFSTLSFIIRLYLLKCLHGWSNASFTSLLELLKEAIPNLNIPESFNKTKAMISDLGLDYKKIHACPNDCMLYWKDRENDNSCNICKASRWKEFTQVEGESSEQAKYDHKVPAKVLRHFPLIPRLQRLFMCSKTAKEMRWHDEERSKDGKLRHPADGKAWKDFDILHPDFSSEPRNVRLGLSSDGFNPFRTMSISHSTWPVMMVVYNFPPWLSMKSEYTILSLLIPGPQSPGNNIDVYLQPLIEELKELWELGVDTYDDSKNQTFKIRAALLWTISDYPGYAMLSGWSTKGKKACACCNDETDSQYLQHSRKICYMGHRVFLPMNHVWRYNKRSFNGREELRSAPSMLKGT</sequence>